<dbReference type="Proteomes" id="UP000440694">
    <property type="component" value="Unassembled WGS sequence"/>
</dbReference>
<gene>
    <name evidence="1" type="ORF">GIW81_17285</name>
</gene>
<dbReference type="AlphaFoldDB" id="A0A6I3KK22"/>
<evidence type="ECO:0000313" key="2">
    <source>
        <dbReference type="Proteomes" id="UP000440694"/>
    </source>
</evidence>
<keyword evidence="2" id="KW-1185">Reference proteome</keyword>
<dbReference type="EMBL" id="WMBQ01000002">
    <property type="protein sequence ID" value="MTD96095.1"/>
    <property type="molecule type" value="Genomic_DNA"/>
</dbReference>
<comment type="caution">
    <text evidence="1">The sequence shown here is derived from an EMBL/GenBank/DDBJ whole genome shotgun (WGS) entry which is preliminary data.</text>
</comment>
<reference evidence="1 2" key="1">
    <citation type="submission" date="2019-11" db="EMBL/GenBank/DDBJ databases">
        <title>Identification of a novel strain.</title>
        <authorList>
            <person name="Xu Q."/>
            <person name="Wang G."/>
        </authorList>
    </citation>
    <scope>NUCLEOTIDE SEQUENCE [LARGE SCALE GENOMIC DNA]</scope>
    <source>
        <strain evidence="2">xq</strain>
    </source>
</reference>
<protein>
    <submittedName>
        <fullName evidence="1">Uncharacterized protein</fullName>
    </submittedName>
</protein>
<dbReference type="RefSeq" id="WP_229309384.1">
    <property type="nucleotide sequence ID" value="NZ_WMBQ01000002.1"/>
</dbReference>
<proteinExistence type="predicted"/>
<evidence type="ECO:0000313" key="1">
    <source>
        <dbReference type="EMBL" id="MTD96095.1"/>
    </source>
</evidence>
<name>A0A6I3KK22_9HYPH</name>
<accession>A0A6I3KK22</accession>
<organism evidence="1 2">
    <name type="scientific">Hyphomicrobium album</name>
    <dbReference type="NCBI Taxonomy" id="2665159"/>
    <lineage>
        <taxon>Bacteria</taxon>
        <taxon>Pseudomonadati</taxon>
        <taxon>Pseudomonadota</taxon>
        <taxon>Alphaproteobacteria</taxon>
        <taxon>Hyphomicrobiales</taxon>
        <taxon>Hyphomicrobiaceae</taxon>
        <taxon>Hyphomicrobium</taxon>
    </lineage>
</organism>
<sequence>MIQWKQINEFTEPDWEKVNAERHPPTLFWRGAKGAVFGHIRDGELFDHKWVYVCDSNKVTHFTEVEGPEKA</sequence>